<dbReference type="EMBL" id="AY722918">
    <property type="protein sequence ID" value="AAU85886.1"/>
    <property type="molecule type" value="Genomic_DNA"/>
</dbReference>
<accession>A0A7I6GX95</accession>
<reference evidence="2" key="2">
    <citation type="submission" date="2004-09" db="EMBL/GenBank/DDBJ databases">
        <authorList>
            <person name="Gloeckner G."/>
            <person name="Schilhabel M."/>
            <person name="Lehmann R."/>
            <person name="Platzer M."/>
        </authorList>
    </citation>
    <scope>NUCLEOTIDE SEQUENCE</scope>
    <source>
        <strain evidence="2">PBi</strain>
    </source>
</reference>
<sequence>MSKKVIILSISIMISILSLSCDLRKANAESGVDSIISFGKNYWNNLACKYLSGSEKSIFNALPKSKKSQVLDSILKEKNGEGAKQLLINWGIDFEMASSIAINIDKELVELKNSQVRLLDKDSYEVSSTVDLMIKSNDENHRLLGQNAYFDVENGSGDYNVLYSDFSSYDSSLDAVISSDSDLNNNDNANKNYLSNQNYTYQEYTDKQAQEIKERVKKYKIFKENVYKLSQTLRQSTFYAEELNTKLSGIDNKESNFILKVEDIKDIIRLIARIKMTQYTELSKKILDKNFSSIANDEESKRYALLYKDTNSTYLEVRKILGTILSKISSIVGGFKANIVDIKDSEKIKKAKEHAQGVLDILKLIDSGENVEAILTKAKEVENISNNK</sequence>
<dbReference type="RefSeq" id="WP_123771970.1">
    <property type="nucleotide sequence ID" value="NZ_CP028874.1"/>
</dbReference>
<feature type="chain" id="PRO_5029774187" description="Lipoprotein" evidence="1">
    <location>
        <begin position="21"/>
        <end position="388"/>
    </location>
</feature>
<evidence type="ECO:0008006" key="6">
    <source>
        <dbReference type="Google" id="ProtNLM"/>
    </source>
</evidence>
<reference evidence="2" key="1">
    <citation type="journal article" date="2004" name="Nucleic Acids Res.">
        <title>Comparative analysis of the Borrelia garinii genome.</title>
        <authorList>
            <person name="Glockner G."/>
            <person name="Lehmann R."/>
            <person name="Romualdi A."/>
            <person name="Pradella S."/>
            <person name="Schulte-Spechtel U."/>
            <person name="Schilhabel M."/>
            <person name="Wilske B."/>
            <person name="Suhnel J."/>
            <person name="Platzer M."/>
        </authorList>
    </citation>
    <scope>NUCLEOTIDE SEQUENCE [LARGE SCALE GENOMIC DNA]</scope>
    <source>
        <strain>ATCC BAA-2496 / DSM 23469 / PBi</strain>
        <strain evidence="2">PBi</strain>
        <plasmid>4</plasmid>
    </source>
</reference>
<feature type="signal peptide" evidence="1">
    <location>
        <begin position="1"/>
        <end position="20"/>
    </location>
</feature>
<gene>
    <name evidence="2" type="ordered locus">BGP036</name>
    <name evidence="3" type="ORF">DB299_04675</name>
</gene>
<evidence type="ECO:0000313" key="2">
    <source>
        <dbReference type="EMBL" id="AAU85886.1"/>
    </source>
</evidence>
<organism evidence="2">
    <name type="scientific">Borrelia garinii subsp. bavariensis (strain ATCC BAA-2496 / DSM 23469 / PBi)</name>
    <name type="common">Borreliella bavariensis</name>
    <dbReference type="NCBI Taxonomy" id="290434"/>
    <lineage>
        <taxon>Bacteria</taxon>
        <taxon>Pseudomonadati</taxon>
        <taxon>Spirochaetota</taxon>
        <taxon>Spirochaetia</taxon>
        <taxon>Spirochaetales</taxon>
        <taxon>Borreliaceae</taxon>
        <taxon>Borreliella</taxon>
    </lineage>
</organism>
<geneLocation type="plasmid" evidence="3 5">
    <name>lp25_cp32-3</name>
</geneLocation>
<dbReference type="PROSITE" id="PS51257">
    <property type="entry name" value="PROKAR_LIPOPROTEIN"/>
    <property type="match status" value="1"/>
</dbReference>
<protein>
    <recommendedName>
        <fullName evidence="6">Lipoprotein</fullName>
    </recommendedName>
</protein>
<dbReference type="EMBL" id="CP028874">
    <property type="protein sequence ID" value="AZA27193.1"/>
    <property type="molecule type" value="Genomic_DNA"/>
</dbReference>
<proteinExistence type="predicted"/>
<evidence type="ECO:0000313" key="5">
    <source>
        <dbReference type="Proteomes" id="UP000274630"/>
    </source>
</evidence>
<keyword evidence="1" id="KW-0732">Signal</keyword>
<evidence type="ECO:0000313" key="3">
    <source>
        <dbReference type="EMBL" id="AZA27193.1"/>
    </source>
</evidence>
<evidence type="ECO:0000256" key="1">
    <source>
        <dbReference type="SAM" id="SignalP"/>
    </source>
</evidence>
<keyword evidence="5" id="KW-1185">Reference proteome</keyword>
<evidence type="ECO:0000313" key="4">
    <source>
        <dbReference type="Proteomes" id="UP000002276"/>
    </source>
</evidence>
<reference evidence="5" key="4">
    <citation type="submission" date="2018-04" db="EMBL/GenBank/DDBJ databases">
        <title>Whole Genome Assembly of Borrelia bavariensis PBi.</title>
        <authorList>
            <person name="Margos G."/>
        </authorList>
    </citation>
    <scope>NUCLEOTIDE SEQUENCE [LARGE SCALE GENOMIC DNA]</scope>
    <source>
        <strain evidence="5">PBi</strain>
        <plasmid evidence="5">lp25_cp32-3</plasmid>
    </source>
</reference>
<dbReference type="Proteomes" id="UP000274630">
    <property type="component" value="Plasmid lp25_cp32-3"/>
</dbReference>
<dbReference type="AlphaFoldDB" id="A0A7I6GX95"/>
<geneLocation type="plasmid" evidence="4">
    <name>4</name>
</geneLocation>
<name>A0A7I6GX95_BORGP</name>
<keyword evidence="3" id="KW-0614">Plasmid</keyword>
<reference evidence="3" key="3">
    <citation type="journal article" date="2018" name="PLoS ONE">
        <title>The genus Borrelia reloaded.</title>
        <authorList>
            <person name="Margos G."/>
            <person name="Gofton A."/>
            <person name="Wibberg D."/>
            <person name="Dangel A."/>
            <person name="Marosevic D."/>
            <person name="Loh S.M."/>
            <person name="Oskam C."/>
            <person name="Fingerle V."/>
        </authorList>
    </citation>
    <scope>NUCLEOTIDE SEQUENCE</scope>
    <source>
        <strain evidence="3">PBi</strain>
    </source>
</reference>